<organism evidence="2 3">
    <name type="scientific">Xylaria bambusicola</name>
    <dbReference type="NCBI Taxonomy" id="326684"/>
    <lineage>
        <taxon>Eukaryota</taxon>
        <taxon>Fungi</taxon>
        <taxon>Dikarya</taxon>
        <taxon>Ascomycota</taxon>
        <taxon>Pezizomycotina</taxon>
        <taxon>Sordariomycetes</taxon>
        <taxon>Xylariomycetidae</taxon>
        <taxon>Xylariales</taxon>
        <taxon>Xylariaceae</taxon>
        <taxon>Xylaria</taxon>
    </lineage>
</organism>
<accession>A0AAN7UDF6</accession>
<reference evidence="2 3" key="1">
    <citation type="submission" date="2023-10" db="EMBL/GenBank/DDBJ databases">
        <title>Draft genome sequence of Xylaria bambusicola isolate GMP-LS, the root and basal stem rot pathogen of sugarcane in Indonesia.</title>
        <authorList>
            <person name="Selvaraj P."/>
            <person name="Muralishankar V."/>
            <person name="Muruganantham S."/>
            <person name="Sp S."/>
            <person name="Haryani S."/>
            <person name="Lau K.J.X."/>
            <person name="Naqvi N.I."/>
        </authorList>
    </citation>
    <scope>NUCLEOTIDE SEQUENCE [LARGE SCALE GENOMIC DNA]</scope>
    <source>
        <strain evidence="2">GMP-LS</strain>
    </source>
</reference>
<dbReference type="EMBL" id="JAWHQM010000015">
    <property type="protein sequence ID" value="KAK5630205.1"/>
    <property type="molecule type" value="Genomic_DNA"/>
</dbReference>
<evidence type="ECO:0000313" key="2">
    <source>
        <dbReference type="EMBL" id="KAK5630205.1"/>
    </source>
</evidence>
<feature type="region of interest" description="Disordered" evidence="1">
    <location>
        <begin position="1"/>
        <end position="20"/>
    </location>
</feature>
<dbReference type="AlphaFoldDB" id="A0AAN7UDF6"/>
<evidence type="ECO:0000313" key="3">
    <source>
        <dbReference type="Proteomes" id="UP001305414"/>
    </source>
</evidence>
<sequence>MLPTEEHSVTSSNRESPSYLMDKSGIHSLIHLTPVLYSFLFPKYLAPAHYNEEHTANSQAHKSGANEAVLVPQILDPGSDAVPDSKAHRIPYDNAGRQRIARDIAVRVD</sequence>
<proteinExistence type="predicted"/>
<keyword evidence="3" id="KW-1185">Reference proteome</keyword>
<name>A0AAN7UDF6_9PEZI</name>
<comment type="caution">
    <text evidence="2">The sequence shown here is derived from an EMBL/GenBank/DDBJ whole genome shotgun (WGS) entry which is preliminary data.</text>
</comment>
<gene>
    <name evidence="2" type="ORF">RRF57_005920</name>
</gene>
<protein>
    <submittedName>
        <fullName evidence="2">Uncharacterized protein</fullName>
    </submittedName>
</protein>
<evidence type="ECO:0000256" key="1">
    <source>
        <dbReference type="SAM" id="MobiDB-lite"/>
    </source>
</evidence>
<feature type="region of interest" description="Disordered" evidence="1">
    <location>
        <begin position="75"/>
        <end position="94"/>
    </location>
</feature>
<dbReference type="Proteomes" id="UP001305414">
    <property type="component" value="Unassembled WGS sequence"/>
</dbReference>